<evidence type="ECO:0000256" key="3">
    <source>
        <dbReference type="ARBA" id="ARBA00022857"/>
    </source>
</evidence>
<evidence type="ECO:0000256" key="2">
    <source>
        <dbReference type="ARBA" id="ARBA00022777"/>
    </source>
</evidence>
<dbReference type="GO" id="GO:0003951">
    <property type="term" value="F:NAD+ kinase activity"/>
    <property type="evidence" value="ECO:0007669"/>
    <property type="project" value="InterPro"/>
</dbReference>
<dbReference type="NCBIfam" id="NF002892">
    <property type="entry name" value="PRK03372.1"/>
    <property type="match status" value="1"/>
</dbReference>
<dbReference type="AlphaFoldDB" id="A0A094S973"/>
<dbReference type="PANTHER" id="PTHR20275">
    <property type="entry name" value="NAD KINASE"/>
    <property type="match status" value="1"/>
</dbReference>
<keyword evidence="1" id="KW-0808">Transferase</keyword>
<reference evidence="5" key="1">
    <citation type="submission" date="2014-05" db="EMBL/GenBank/DDBJ databases">
        <title>Key roles for freshwater Actinobacteria revealed by deep metagenomic sequencing.</title>
        <authorList>
            <person name="Ghai R."/>
            <person name="Mizuno C.M."/>
            <person name="Picazo A."/>
            <person name="Camacho A."/>
            <person name="Rodriguez-Valera F."/>
        </authorList>
    </citation>
    <scope>NUCLEOTIDE SEQUENCE</scope>
</reference>
<dbReference type="GO" id="GO:0006741">
    <property type="term" value="P:NADP+ biosynthetic process"/>
    <property type="evidence" value="ECO:0007669"/>
    <property type="project" value="InterPro"/>
</dbReference>
<keyword evidence="2" id="KW-0418">Kinase</keyword>
<proteinExistence type="inferred from homology"/>
<dbReference type="SUPFAM" id="SSF111331">
    <property type="entry name" value="NAD kinase/diacylglycerol kinase-like"/>
    <property type="match status" value="1"/>
</dbReference>
<gene>
    <name evidence="5" type="ORF">GM50_19655</name>
</gene>
<accession>A0A094S973</accession>
<dbReference type="InterPro" id="IPR002504">
    <property type="entry name" value="NADK"/>
</dbReference>
<dbReference type="PANTHER" id="PTHR20275:SF0">
    <property type="entry name" value="NAD KINASE"/>
    <property type="match status" value="1"/>
</dbReference>
<keyword evidence="4" id="KW-0520">NAD</keyword>
<dbReference type="GO" id="GO:0019674">
    <property type="term" value="P:NAD+ metabolic process"/>
    <property type="evidence" value="ECO:0007669"/>
    <property type="project" value="InterPro"/>
</dbReference>
<dbReference type="InterPro" id="IPR017438">
    <property type="entry name" value="ATP-NAD_kinase_N"/>
</dbReference>
<keyword evidence="3" id="KW-0521">NADP</keyword>
<dbReference type="EMBL" id="JNSK01000127">
    <property type="protein sequence ID" value="KGA14503.1"/>
    <property type="molecule type" value="Genomic_DNA"/>
</dbReference>
<dbReference type="InterPro" id="IPR016064">
    <property type="entry name" value="NAD/diacylglycerol_kinase_sf"/>
</dbReference>
<name>A0A094S973_9ZZZZ</name>
<comment type="caution">
    <text evidence="5">The sequence shown here is derived from an EMBL/GenBank/DDBJ whole genome shotgun (WGS) entry which is preliminary data.</text>
</comment>
<evidence type="ECO:0000256" key="1">
    <source>
        <dbReference type="ARBA" id="ARBA00022679"/>
    </source>
</evidence>
<dbReference type="HAMAP" id="MF_00361">
    <property type="entry name" value="NAD_kinase"/>
    <property type="match status" value="1"/>
</dbReference>
<dbReference type="Pfam" id="PF20143">
    <property type="entry name" value="NAD_kinase_C"/>
    <property type="match status" value="1"/>
</dbReference>
<evidence type="ECO:0008006" key="6">
    <source>
        <dbReference type="Google" id="ProtNLM"/>
    </source>
</evidence>
<sequence length="285" mass="30588">MVERKAILVINATRPEAVQAATTLATLLVKGSFELFTSSAVTISGVKSVSVDELPEAEIVIVLGGDGTILRGAEFSRLRKIPLLGVNLGHVGFMAEVEKLSLEAVATSVLSQSYTTDSRMVLAYSVERDGKKVSEGWSLNEVTIERTESTMVELLVQVDRRPLSRWGCDGLIAATPTGSTAYAFSAGGPVLWPNLDAVVLLPISAHALFARPMVVSHQSEIVVEIESTAAMLSADALREFALVEGDRITITGDDSVVLLAHVQPTLFTDRLVAKFKLPVEGWRGE</sequence>
<dbReference type="Gene3D" id="2.60.200.30">
    <property type="entry name" value="Probable inorganic polyphosphate/atp-NAD kinase, domain 2"/>
    <property type="match status" value="1"/>
</dbReference>
<dbReference type="Pfam" id="PF01513">
    <property type="entry name" value="NAD_kinase"/>
    <property type="match status" value="1"/>
</dbReference>
<evidence type="ECO:0000313" key="5">
    <source>
        <dbReference type="EMBL" id="KGA14503.1"/>
    </source>
</evidence>
<organism evidence="5">
    <name type="scientific">freshwater metagenome</name>
    <dbReference type="NCBI Taxonomy" id="449393"/>
    <lineage>
        <taxon>unclassified sequences</taxon>
        <taxon>metagenomes</taxon>
        <taxon>ecological metagenomes</taxon>
    </lineage>
</organism>
<dbReference type="InterPro" id="IPR017437">
    <property type="entry name" value="ATP-NAD_kinase_PpnK-typ_C"/>
</dbReference>
<evidence type="ECO:0000256" key="4">
    <source>
        <dbReference type="ARBA" id="ARBA00023027"/>
    </source>
</evidence>
<protein>
    <recommendedName>
        <fullName evidence="6">NAD kinase</fullName>
    </recommendedName>
</protein>
<dbReference type="Gene3D" id="3.40.50.10330">
    <property type="entry name" value="Probable inorganic polyphosphate/atp-NAD kinase, domain 1"/>
    <property type="match status" value="1"/>
</dbReference>